<evidence type="ECO:0000313" key="2">
    <source>
        <dbReference type="Proteomes" id="UP000218418"/>
    </source>
</evidence>
<accession>A0A1Z4LTY1</accession>
<evidence type="ECO:0000313" key="1">
    <source>
        <dbReference type="EMBL" id="BAY84707.1"/>
    </source>
</evidence>
<sequence>MIQAIDTEQGFVTNLEQFITKADKFIKIYYSGISDENHLREIVQELKNLILDTDLQQLEIDYQHNCEIKDLMSDYHDYCWW</sequence>
<reference evidence="1 2" key="1">
    <citation type="submission" date="2017-06" db="EMBL/GenBank/DDBJ databases">
        <title>Genome sequencing of cyanobaciteial culture collection at National Institute for Environmental Studies (NIES).</title>
        <authorList>
            <person name="Hirose Y."/>
            <person name="Shimura Y."/>
            <person name="Fujisawa T."/>
            <person name="Nakamura Y."/>
            <person name="Kawachi M."/>
        </authorList>
    </citation>
    <scope>NUCLEOTIDE SEQUENCE [LARGE SCALE GENOMIC DNA]</scope>
    <source>
        <strain evidence="1 2">NIES-267</strain>
    </source>
</reference>
<dbReference type="EMBL" id="AP018227">
    <property type="protein sequence ID" value="BAY84707.1"/>
    <property type="molecule type" value="Genomic_DNA"/>
</dbReference>
<organism evidence="1 2">
    <name type="scientific">Calothrix parasitica NIES-267</name>
    <dbReference type="NCBI Taxonomy" id="1973488"/>
    <lineage>
        <taxon>Bacteria</taxon>
        <taxon>Bacillati</taxon>
        <taxon>Cyanobacteriota</taxon>
        <taxon>Cyanophyceae</taxon>
        <taxon>Nostocales</taxon>
        <taxon>Calotrichaceae</taxon>
        <taxon>Calothrix</taxon>
    </lineage>
</organism>
<dbReference type="AlphaFoldDB" id="A0A1Z4LTY1"/>
<name>A0A1Z4LTY1_9CYAN</name>
<proteinExistence type="predicted"/>
<keyword evidence="2" id="KW-1185">Reference proteome</keyword>
<gene>
    <name evidence="1" type="ORF">NIES267_42030</name>
</gene>
<dbReference type="Proteomes" id="UP000218418">
    <property type="component" value="Chromosome"/>
</dbReference>
<dbReference type="OrthoDB" id="515582at2"/>
<protein>
    <submittedName>
        <fullName evidence="1">Uncharacterized protein</fullName>
    </submittedName>
</protein>